<dbReference type="EMBL" id="CP011058">
    <property type="protein sequence ID" value="AJY76792.1"/>
    <property type="molecule type" value="Genomic_DNA"/>
</dbReference>
<organism evidence="9 10">
    <name type="scientific">Paenibacillus beijingensis</name>
    <dbReference type="NCBI Taxonomy" id="1126833"/>
    <lineage>
        <taxon>Bacteria</taxon>
        <taxon>Bacillati</taxon>
        <taxon>Bacillota</taxon>
        <taxon>Bacilli</taxon>
        <taxon>Bacillales</taxon>
        <taxon>Paenibacillaceae</taxon>
        <taxon>Paenibacillus</taxon>
    </lineage>
</organism>
<dbReference type="KEGG" id="pbj:VN24_22280"/>
<evidence type="ECO:0000313" key="10">
    <source>
        <dbReference type="Proteomes" id="UP000032633"/>
    </source>
</evidence>
<dbReference type="GO" id="GO:0005886">
    <property type="term" value="C:plasma membrane"/>
    <property type="evidence" value="ECO:0007669"/>
    <property type="project" value="UniProtKB-SubCell"/>
</dbReference>
<feature type="transmembrane region" description="Helical" evidence="7">
    <location>
        <begin position="272"/>
        <end position="298"/>
    </location>
</feature>
<feature type="transmembrane region" description="Helical" evidence="7">
    <location>
        <begin position="227"/>
        <end position="252"/>
    </location>
</feature>
<dbReference type="PANTHER" id="PTHR43163:SF6">
    <property type="entry name" value="DIPEPTIDE TRANSPORT SYSTEM PERMEASE PROTEIN DPPB-RELATED"/>
    <property type="match status" value="1"/>
</dbReference>
<dbReference type="InterPro" id="IPR000515">
    <property type="entry name" value="MetI-like"/>
</dbReference>
<dbReference type="PATRIC" id="fig|1126833.4.peg.4894"/>
<dbReference type="CDD" id="cd06261">
    <property type="entry name" value="TM_PBP2"/>
    <property type="match status" value="1"/>
</dbReference>
<dbReference type="OrthoDB" id="24153at2"/>
<dbReference type="STRING" id="1126833.VN24_22280"/>
<sequence length="310" mass="34041">MIRFLLKRFVIMATTLFIIATVTFFLMKLLPGTPYSRPDKLTEQQIAMMNKKYGLDQPVPIQYARYMGNLIQGDLGVSFHYKGRPVSQIILERIGPSALIGFQALIFGSMIGLGLGIISALKPNTLLDYGSVTLAVLGMSIPSFVLASLLQYYIGVKLKWLPPGLWESYSSSLLPSLALSVIVIATVARFIRGEMLEVLGQEYIMTARAKGITEGGVMIRHVLRNSLIPVVTMMGPLAVGIITGTLVIEKIFSVPGLGEQFVLSIMSKDYSVIMGVTLFYSALFILTVFLVDVFYGILDPRIRESKGEGA</sequence>
<keyword evidence="2 7" id="KW-0813">Transport</keyword>
<feature type="transmembrane region" description="Helical" evidence="7">
    <location>
        <begin position="9"/>
        <end position="30"/>
    </location>
</feature>
<dbReference type="Pfam" id="PF00528">
    <property type="entry name" value="BPD_transp_1"/>
    <property type="match status" value="1"/>
</dbReference>
<evidence type="ECO:0000259" key="8">
    <source>
        <dbReference type="PROSITE" id="PS50928"/>
    </source>
</evidence>
<evidence type="ECO:0000256" key="6">
    <source>
        <dbReference type="ARBA" id="ARBA00023136"/>
    </source>
</evidence>
<reference evidence="9 10" key="1">
    <citation type="journal article" date="2015" name="J. Biotechnol.">
        <title>Complete genome sequence of Paenibacillus beijingensis 7188(T) (=DSM 24997(T)), a novel rhizobacterium from jujube garden soil.</title>
        <authorList>
            <person name="Kwak Y."/>
            <person name="Shin J.H."/>
        </authorList>
    </citation>
    <scope>NUCLEOTIDE SEQUENCE [LARGE SCALE GENOMIC DNA]</scope>
    <source>
        <strain evidence="9 10">DSM 24997</strain>
    </source>
</reference>
<evidence type="ECO:0000256" key="1">
    <source>
        <dbReference type="ARBA" id="ARBA00004651"/>
    </source>
</evidence>
<dbReference type="PROSITE" id="PS50928">
    <property type="entry name" value="ABC_TM1"/>
    <property type="match status" value="1"/>
</dbReference>
<dbReference type="Pfam" id="PF19300">
    <property type="entry name" value="BPD_transp_1_N"/>
    <property type="match status" value="1"/>
</dbReference>
<feature type="domain" description="ABC transmembrane type-1" evidence="8">
    <location>
        <begin position="94"/>
        <end position="295"/>
    </location>
</feature>
<evidence type="ECO:0000256" key="5">
    <source>
        <dbReference type="ARBA" id="ARBA00022989"/>
    </source>
</evidence>
<comment type="subcellular location">
    <subcellularLocation>
        <location evidence="1 7">Cell membrane</location>
        <topology evidence="1 7">Multi-pass membrane protein</topology>
    </subcellularLocation>
</comment>
<keyword evidence="10" id="KW-1185">Reference proteome</keyword>
<evidence type="ECO:0000256" key="3">
    <source>
        <dbReference type="ARBA" id="ARBA00022475"/>
    </source>
</evidence>
<dbReference type="HOGENOM" id="CLU_036879_1_2_9"/>
<feature type="transmembrane region" description="Helical" evidence="7">
    <location>
        <begin position="173"/>
        <end position="191"/>
    </location>
</feature>
<evidence type="ECO:0000256" key="4">
    <source>
        <dbReference type="ARBA" id="ARBA00022692"/>
    </source>
</evidence>
<gene>
    <name evidence="9" type="ORF">VN24_22280</name>
</gene>
<dbReference type="Gene3D" id="1.10.3720.10">
    <property type="entry name" value="MetI-like"/>
    <property type="match status" value="1"/>
</dbReference>
<keyword evidence="3" id="KW-1003">Cell membrane</keyword>
<dbReference type="RefSeq" id="WP_045672217.1">
    <property type="nucleotide sequence ID" value="NZ_CP011058.1"/>
</dbReference>
<feature type="transmembrane region" description="Helical" evidence="7">
    <location>
        <begin position="100"/>
        <end position="121"/>
    </location>
</feature>
<dbReference type="AlphaFoldDB" id="A0A0D5NP64"/>
<evidence type="ECO:0000313" key="9">
    <source>
        <dbReference type="EMBL" id="AJY76792.1"/>
    </source>
</evidence>
<keyword evidence="5 7" id="KW-1133">Transmembrane helix</keyword>
<dbReference type="InterPro" id="IPR045621">
    <property type="entry name" value="BPD_transp_1_N"/>
</dbReference>
<dbReference type="Proteomes" id="UP000032633">
    <property type="component" value="Chromosome"/>
</dbReference>
<comment type="similarity">
    <text evidence="7">Belongs to the binding-protein-dependent transport system permease family.</text>
</comment>
<proteinExistence type="inferred from homology"/>
<dbReference type="PANTHER" id="PTHR43163">
    <property type="entry name" value="DIPEPTIDE TRANSPORT SYSTEM PERMEASE PROTEIN DPPB-RELATED"/>
    <property type="match status" value="1"/>
</dbReference>
<keyword evidence="4 7" id="KW-0812">Transmembrane</keyword>
<dbReference type="SUPFAM" id="SSF161098">
    <property type="entry name" value="MetI-like"/>
    <property type="match status" value="1"/>
</dbReference>
<evidence type="ECO:0000256" key="7">
    <source>
        <dbReference type="RuleBase" id="RU363032"/>
    </source>
</evidence>
<accession>A0A0D5NP64</accession>
<dbReference type="InterPro" id="IPR035906">
    <property type="entry name" value="MetI-like_sf"/>
</dbReference>
<name>A0A0D5NP64_9BACL</name>
<keyword evidence="6 7" id="KW-0472">Membrane</keyword>
<evidence type="ECO:0000256" key="2">
    <source>
        <dbReference type="ARBA" id="ARBA00022448"/>
    </source>
</evidence>
<protein>
    <submittedName>
        <fullName evidence="9">Peptide ABC transporter permease</fullName>
    </submittedName>
</protein>
<feature type="transmembrane region" description="Helical" evidence="7">
    <location>
        <begin position="133"/>
        <end position="153"/>
    </location>
</feature>
<dbReference type="GO" id="GO:0055085">
    <property type="term" value="P:transmembrane transport"/>
    <property type="evidence" value="ECO:0007669"/>
    <property type="project" value="InterPro"/>
</dbReference>
<reference evidence="10" key="2">
    <citation type="submission" date="2015-03" db="EMBL/GenBank/DDBJ databases">
        <title>Genome sequence of Paenibacillus beijingensis strain DSM 24997T.</title>
        <authorList>
            <person name="Kwak Y."/>
            <person name="Shin J.-H."/>
        </authorList>
    </citation>
    <scope>NUCLEOTIDE SEQUENCE [LARGE SCALE GENOMIC DNA]</scope>
    <source>
        <strain evidence="10">DSM 24997</strain>
    </source>
</reference>